<dbReference type="Proteomes" id="UP001597418">
    <property type="component" value="Unassembled WGS sequence"/>
</dbReference>
<dbReference type="EMBL" id="JBHUMB010000008">
    <property type="protein sequence ID" value="MFD2743541.1"/>
    <property type="molecule type" value="Genomic_DNA"/>
</dbReference>
<reference evidence="5" key="1">
    <citation type="journal article" date="2019" name="Int. J. Syst. Evol. Microbiol.">
        <title>The Global Catalogue of Microorganisms (GCM) 10K type strain sequencing project: providing services to taxonomists for standard genome sequencing and annotation.</title>
        <authorList>
            <consortium name="The Broad Institute Genomics Platform"/>
            <consortium name="The Broad Institute Genome Sequencing Center for Infectious Disease"/>
            <person name="Wu L."/>
            <person name="Ma J."/>
        </authorList>
    </citation>
    <scope>NUCLEOTIDE SEQUENCE [LARGE SCALE GENOMIC DNA]</scope>
    <source>
        <strain evidence="5">KCTC 42247</strain>
    </source>
</reference>
<organism evidence="4 5">
    <name type="scientific">Sphingobacterium populi</name>
    <dbReference type="NCBI Taxonomy" id="1812824"/>
    <lineage>
        <taxon>Bacteria</taxon>
        <taxon>Pseudomonadati</taxon>
        <taxon>Bacteroidota</taxon>
        <taxon>Sphingobacteriia</taxon>
        <taxon>Sphingobacteriales</taxon>
        <taxon>Sphingobacteriaceae</taxon>
        <taxon>Sphingobacterium</taxon>
    </lineage>
</organism>
<sequence>MKKTFYISIYMFLSVCGLSCSNNDIQDYQSVYITAAERVVTTTLSASDNGGELSISVSSSQLAERDIQVEIDTDISLIQAYNERTGNNYSPLPAGSFELESSTLTIMRGTTISSGVNFRVLSVADFRDGESYLMPITITRANGISILEASQTIYVVVNRVIISTVASLTNNFFRVDFSSSNLNALRAITMETRVMVNNFQTLSPFISSIIGIEETFLMRFGDVSVGNNQLQIAGGVTATNVGMTFSPNVWYHVAVVYNGSSLFVYVDGRLVAQSNNVVRTIDLTNDWMGGFHIGFSERGRLLDGYISESKLWSRALTQSELVNGACGIDPSSEGLIAYWKFNEGSGNIANDLSGNGYNAIANRAVTWLPDVRCN</sequence>
<dbReference type="SMART" id="SM00560">
    <property type="entry name" value="LamGL"/>
    <property type="match status" value="1"/>
</dbReference>
<dbReference type="RefSeq" id="WP_197464895.1">
    <property type="nucleotide sequence ID" value="NZ_JBHUMB010000008.1"/>
</dbReference>
<dbReference type="InterPro" id="IPR013320">
    <property type="entry name" value="ConA-like_dom_sf"/>
</dbReference>
<comment type="caution">
    <text evidence="4">The sequence shown here is derived from an EMBL/GenBank/DDBJ whole genome shotgun (WGS) entry which is preliminary data.</text>
</comment>
<dbReference type="Pfam" id="PF08522">
    <property type="entry name" value="BT_3987-like_N"/>
    <property type="match status" value="1"/>
</dbReference>
<dbReference type="InterPro" id="IPR013728">
    <property type="entry name" value="BT_3987-like_N"/>
</dbReference>
<gene>
    <name evidence="4" type="ORF">ACFSQ6_09035</name>
</gene>
<dbReference type="Gene3D" id="2.60.40.1740">
    <property type="entry name" value="hypothetical protein (bacova_03559)"/>
    <property type="match status" value="1"/>
</dbReference>
<feature type="domain" description="LamG-like jellyroll fold" evidence="3">
    <location>
        <begin position="186"/>
        <end position="319"/>
    </location>
</feature>
<dbReference type="Gene3D" id="2.60.120.200">
    <property type="match status" value="1"/>
</dbReference>
<keyword evidence="1" id="KW-0732">Signal</keyword>
<dbReference type="InterPro" id="IPR006558">
    <property type="entry name" value="LamG-like"/>
</dbReference>
<evidence type="ECO:0000259" key="3">
    <source>
        <dbReference type="SMART" id="SM00560"/>
    </source>
</evidence>
<name>A0ABW5UFA0_9SPHI</name>
<evidence type="ECO:0000256" key="2">
    <source>
        <dbReference type="ARBA" id="ARBA00023157"/>
    </source>
</evidence>
<dbReference type="SUPFAM" id="SSF49899">
    <property type="entry name" value="Concanavalin A-like lectins/glucanases"/>
    <property type="match status" value="1"/>
</dbReference>
<proteinExistence type="predicted"/>
<keyword evidence="2" id="KW-1015">Disulfide bond</keyword>
<evidence type="ECO:0000313" key="4">
    <source>
        <dbReference type="EMBL" id="MFD2743541.1"/>
    </source>
</evidence>
<keyword evidence="5" id="KW-1185">Reference proteome</keyword>
<dbReference type="Pfam" id="PF13385">
    <property type="entry name" value="Laminin_G_3"/>
    <property type="match status" value="1"/>
</dbReference>
<protein>
    <submittedName>
        <fullName evidence="4">DUF1735 and LamG domain-containing protein</fullName>
    </submittedName>
</protein>
<evidence type="ECO:0000313" key="5">
    <source>
        <dbReference type="Proteomes" id="UP001597418"/>
    </source>
</evidence>
<evidence type="ECO:0000256" key="1">
    <source>
        <dbReference type="ARBA" id="ARBA00022729"/>
    </source>
</evidence>
<accession>A0ABW5UFA0</accession>